<keyword evidence="2" id="KW-1185">Reference proteome</keyword>
<name>A0A834ZIZ6_TETSI</name>
<dbReference type="InterPro" id="IPR053218">
    <property type="entry name" value="Pathogen-related_defense"/>
</dbReference>
<protein>
    <submittedName>
        <fullName evidence="1">Uncharacterized protein</fullName>
    </submittedName>
</protein>
<dbReference type="EMBL" id="JABCRI010000007">
    <property type="protein sequence ID" value="KAF8403537.1"/>
    <property type="molecule type" value="Genomic_DNA"/>
</dbReference>
<dbReference type="Proteomes" id="UP000655225">
    <property type="component" value="Unassembled WGS sequence"/>
</dbReference>
<dbReference type="PANTHER" id="PTHR31723">
    <property type="entry name" value="PATHOGENESIS-RELATED FAMILY PROTEIN"/>
    <property type="match status" value="1"/>
</dbReference>
<evidence type="ECO:0000313" key="2">
    <source>
        <dbReference type="Proteomes" id="UP000655225"/>
    </source>
</evidence>
<accession>A0A834ZIZ6</accession>
<dbReference type="OrthoDB" id="65445at2759"/>
<dbReference type="AlphaFoldDB" id="A0A834ZIZ6"/>
<gene>
    <name evidence="1" type="ORF">HHK36_011641</name>
</gene>
<reference evidence="1 2" key="1">
    <citation type="submission" date="2020-04" db="EMBL/GenBank/DDBJ databases">
        <title>Plant Genome Project.</title>
        <authorList>
            <person name="Zhang R.-G."/>
        </authorList>
    </citation>
    <scope>NUCLEOTIDE SEQUENCE [LARGE SCALE GENOMIC DNA]</scope>
    <source>
        <strain evidence="1">YNK0</strain>
        <tissue evidence="1">Leaf</tissue>
    </source>
</reference>
<evidence type="ECO:0000313" key="1">
    <source>
        <dbReference type="EMBL" id="KAF8403537.1"/>
    </source>
</evidence>
<dbReference type="PANTHER" id="PTHR31723:SF8">
    <property type="entry name" value="PATHOGEN-RELATED PROTEIN"/>
    <property type="match status" value="1"/>
</dbReference>
<proteinExistence type="predicted"/>
<organism evidence="1 2">
    <name type="scientific">Tetracentron sinense</name>
    <name type="common">Spur-leaf</name>
    <dbReference type="NCBI Taxonomy" id="13715"/>
    <lineage>
        <taxon>Eukaryota</taxon>
        <taxon>Viridiplantae</taxon>
        <taxon>Streptophyta</taxon>
        <taxon>Embryophyta</taxon>
        <taxon>Tracheophyta</taxon>
        <taxon>Spermatophyta</taxon>
        <taxon>Magnoliopsida</taxon>
        <taxon>Trochodendrales</taxon>
        <taxon>Trochodendraceae</taxon>
        <taxon>Tetracentron</taxon>
    </lineage>
</organism>
<comment type="caution">
    <text evidence="1">The sequence shown here is derived from an EMBL/GenBank/DDBJ whole genome shotgun (WGS) entry which is preliminary data.</text>
</comment>
<sequence>MQIHWHHLFSGATEICRKEVKGETFVFLRTSLKVRTPNGDLVCLLVLVVLRNLCVSSYFTESQNTKWGFGAPPNYDVVNKLFEEGRTKIWPPGSIEEKVQNVVKTWEMEMFHKTCFGDYKTADLKKYRISLNDVRYRRAMGIEVKRSNTT</sequence>